<dbReference type="InterPro" id="IPR003423">
    <property type="entry name" value="OMP_efflux"/>
</dbReference>
<keyword evidence="9" id="KW-1185">Reference proteome</keyword>
<reference evidence="9" key="1">
    <citation type="journal article" date="2019" name="Int. J. Syst. Evol. Microbiol.">
        <title>The Global Catalogue of Microorganisms (GCM) 10K type strain sequencing project: providing services to taxonomists for standard genome sequencing and annotation.</title>
        <authorList>
            <consortium name="The Broad Institute Genomics Platform"/>
            <consortium name="The Broad Institute Genome Sequencing Center for Infectious Disease"/>
            <person name="Wu L."/>
            <person name="Ma J."/>
        </authorList>
    </citation>
    <scope>NUCLEOTIDE SEQUENCE [LARGE SCALE GENOMIC DNA]</scope>
    <source>
        <strain evidence="9">JCM 18401</strain>
    </source>
</reference>
<evidence type="ECO:0000313" key="9">
    <source>
        <dbReference type="Proteomes" id="UP001499988"/>
    </source>
</evidence>
<keyword evidence="6" id="KW-0472">Membrane</keyword>
<dbReference type="Pfam" id="PF02321">
    <property type="entry name" value="OEP"/>
    <property type="match status" value="2"/>
</dbReference>
<keyword evidence="5" id="KW-0812">Transmembrane</keyword>
<gene>
    <name evidence="8" type="primary">tolC_2</name>
    <name evidence="8" type="ORF">GCM10023333_28610</name>
</gene>
<accession>A0ABP9FDH3</accession>
<dbReference type="EMBL" id="BAABJZ010000091">
    <property type="protein sequence ID" value="GAA4893729.1"/>
    <property type="molecule type" value="Genomic_DNA"/>
</dbReference>
<comment type="similarity">
    <text evidence="2">Belongs to the outer membrane factor (OMF) (TC 1.B.17) family.</text>
</comment>
<comment type="subcellular location">
    <subcellularLocation>
        <location evidence="1">Cell outer membrane</location>
    </subcellularLocation>
</comment>
<dbReference type="InterPro" id="IPR051906">
    <property type="entry name" value="TolC-like"/>
</dbReference>
<dbReference type="SUPFAM" id="SSF56954">
    <property type="entry name" value="Outer membrane efflux proteins (OEP)"/>
    <property type="match status" value="1"/>
</dbReference>
<dbReference type="InterPro" id="IPR010130">
    <property type="entry name" value="T1SS_OMP_TolC"/>
</dbReference>
<dbReference type="PANTHER" id="PTHR30026:SF20">
    <property type="entry name" value="OUTER MEMBRANE PROTEIN TOLC"/>
    <property type="match status" value="1"/>
</dbReference>
<dbReference type="PANTHER" id="PTHR30026">
    <property type="entry name" value="OUTER MEMBRANE PROTEIN TOLC"/>
    <property type="match status" value="1"/>
</dbReference>
<organism evidence="8 9">
    <name type="scientific">Ferrimonas pelagia</name>
    <dbReference type="NCBI Taxonomy" id="1177826"/>
    <lineage>
        <taxon>Bacteria</taxon>
        <taxon>Pseudomonadati</taxon>
        <taxon>Pseudomonadota</taxon>
        <taxon>Gammaproteobacteria</taxon>
        <taxon>Alteromonadales</taxon>
        <taxon>Ferrimonadaceae</taxon>
        <taxon>Ferrimonas</taxon>
    </lineage>
</organism>
<evidence type="ECO:0000256" key="5">
    <source>
        <dbReference type="ARBA" id="ARBA00022692"/>
    </source>
</evidence>
<evidence type="ECO:0000256" key="7">
    <source>
        <dbReference type="ARBA" id="ARBA00023237"/>
    </source>
</evidence>
<sequence length="455" mass="49912">MKFTPRIWAGVFSVFLLPQGHAERTDLANLYELARLNDTLLSQVSIQRDIRHEAIHTARANLLPQINTYFALQALKDHRDVHSTYGGSGTAAEVGIRANQLLYSPAVRLGVKVAQQEALGSQLLFDKAEQALVLRTSQAYFNVLRSEARLAAAQAIQQAIEEQRTQTKRRIKLGMSSELDLHEATAQLDMANATIIHLKSFLQQRFDALRTLTGQTFTQVEPLNTHRFSPEIPRPNQVDWLTSAGLNNFDIQLANLAVSTAQLELKRARAGHLPTLALSAGVQQSLHADLDANLADASTTPVELDDRLTSADLAVSLDLPLYAGGRTSSLVKIARQGVELAQVVQDDTRRNVEEQVRFAEQQVSASLHALLAYEQSQRSAEAALVATEKGYEVGSRTMSELLLATGNVYSAQTEAANARFDFIEQALTLKFLAGDLTPNDITVLNAGLVRSQADE</sequence>
<keyword evidence="7" id="KW-0998">Cell outer membrane</keyword>
<comment type="caution">
    <text evidence="8">The sequence shown here is derived from an EMBL/GenBank/DDBJ whole genome shotgun (WGS) entry which is preliminary data.</text>
</comment>
<dbReference type="Proteomes" id="UP001499988">
    <property type="component" value="Unassembled WGS sequence"/>
</dbReference>
<dbReference type="Gene3D" id="1.20.1600.10">
    <property type="entry name" value="Outer membrane efflux proteins (OEP)"/>
    <property type="match status" value="1"/>
</dbReference>
<evidence type="ECO:0000256" key="6">
    <source>
        <dbReference type="ARBA" id="ARBA00023136"/>
    </source>
</evidence>
<evidence type="ECO:0000256" key="2">
    <source>
        <dbReference type="ARBA" id="ARBA00007613"/>
    </source>
</evidence>
<protein>
    <submittedName>
        <fullName evidence="8">Outer membrane channel protein TolC</fullName>
    </submittedName>
</protein>
<evidence type="ECO:0000313" key="8">
    <source>
        <dbReference type="EMBL" id="GAA4893729.1"/>
    </source>
</evidence>
<dbReference type="NCBIfam" id="TIGR01844">
    <property type="entry name" value="type_I_sec_TolC"/>
    <property type="match status" value="1"/>
</dbReference>
<keyword evidence="4" id="KW-1134">Transmembrane beta strand</keyword>
<keyword evidence="3" id="KW-0813">Transport</keyword>
<proteinExistence type="inferred from homology"/>
<evidence type="ECO:0000256" key="4">
    <source>
        <dbReference type="ARBA" id="ARBA00022452"/>
    </source>
</evidence>
<name>A0ABP9FDH3_9GAMM</name>
<evidence type="ECO:0000256" key="1">
    <source>
        <dbReference type="ARBA" id="ARBA00004442"/>
    </source>
</evidence>
<evidence type="ECO:0000256" key="3">
    <source>
        <dbReference type="ARBA" id="ARBA00022448"/>
    </source>
</evidence>
<dbReference type="RefSeq" id="WP_345336108.1">
    <property type="nucleotide sequence ID" value="NZ_BAABJZ010000091.1"/>
</dbReference>